<dbReference type="Proteomes" id="UP000887565">
    <property type="component" value="Unplaced"/>
</dbReference>
<keyword evidence="1" id="KW-1185">Reference proteome</keyword>
<organism evidence="1 2">
    <name type="scientific">Romanomermis culicivorax</name>
    <name type="common">Nematode worm</name>
    <dbReference type="NCBI Taxonomy" id="13658"/>
    <lineage>
        <taxon>Eukaryota</taxon>
        <taxon>Metazoa</taxon>
        <taxon>Ecdysozoa</taxon>
        <taxon>Nematoda</taxon>
        <taxon>Enoplea</taxon>
        <taxon>Dorylaimia</taxon>
        <taxon>Mermithida</taxon>
        <taxon>Mermithoidea</taxon>
        <taxon>Mermithidae</taxon>
        <taxon>Romanomermis</taxon>
    </lineage>
</organism>
<reference evidence="2" key="1">
    <citation type="submission" date="2022-11" db="UniProtKB">
        <authorList>
            <consortium name="WormBaseParasite"/>
        </authorList>
    </citation>
    <scope>IDENTIFICATION</scope>
</reference>
<proteinExistence type="predicted"/>
<evidence type="ECO:0000313" key="2">
    <source>
        <dbReference type="WBParaSite" id="nRc.2.0.1.t33280-RA"/>
    </source>
</evidence>
<dbReference type="WBParaSite" id="nRc.2.0.1.t33280-RA">
    <property type="protein sequence ID" value="nRc.2.0.1.t33280-RA"/>
    <property type="gene ID" value="nRc.2.0.1.g33280"/>
</dbReference>
<accession>A0A915K3B4</accession>
<name>A0A915K3B4_ROMCU</name>
<evidence type="ECO:0000313" key="1">
    <source>
        <dbReference type="Proteomes" id="UP000887565"/>
    </source>
</evidence>
<sequence length="186" mass="20064">MLLTAPEPSDDELLETPIFDLIIAKLPTTVTSSSPTSLTTTANLTVSTTSINEFLKLMLDDISSLAPVPAQELMPIQFIVMDTKADVTTASDHTLTDIMEETTVDKVTAMDVAPPAPVIDPLIYLATQVVLPSPAMIATVAPAWYIPPVRFLQQIISDTQLAALAAALKGFNFRPPPPDMVFPEHH</sequence>
<dbReference type="AlphaFoldDB" id="A0A915K3B4"/>
<protein>
    <submittedName>
        <fullName evidence="2">Uncharacterized protein</fullName>
    </submittedName>
</protein>